<sequence>MPPAVLVYSATRPGHPAVSAGPVDGDCQGVVARGRCPSPPCRCVLGGDGTATGGRCLPLRRLGEECLRDGQCVPAKTGLVCRYRRCGRREISSVHSAHEGPRPRPHTPVESIYVRQAMYYLLMGLAVVGMLLALNAYLRCFRPPATPTPIPRPPPPRTPSLDAPPPYASIQPPSYEQATRGRRHSFSGRGEAACLVRGGAGQYGATLSSPLVSSSSMIDLSSPQPLSRRVSSPQDTQDDLERSPTPQSFGTPHLSPQPPEIPQFSPQLTPETSVYLSNSSTPQQSPQSPETSQYSPQFASETSNYLPNSSSTLQQSPQSSPTLQDVNLSPQSPVTPFFSPQSPETPQNSTNSSPAPRDSDFTSQFSPQSSLNLQEPNLSPQFTFHSSPTPQDPQFPPQVLETPQNSPLSPQTPQSPPQSSKPLPLVSRLLIYSPQLSLSLPSPQ</sequence>
<dbReference type="EMBL" id="JARAKH010000043">
    <property type="protein sequence ID" value="KAK8379077.1"/>
    <property type="molecule type" value="Genomic_DNA"/>
</dbReference>
<keyword evidence="4" id="KW-1185">Reference proteome</keyword>
<feature type="compositionally biased region" description="Low complexity" evidence="1">
    <location>
        <begin position="215"/>
        <end position="225"/>
    </location>
</feature>
<dbReference type="AlphaFoldDB" id="A0AAW0SW73"/>
<feature type="region of interest" description="Disordered" evidence="1">
    <location>
        <begin position="215"/>
        <end position="426"/>
    </location>
</feature>
<keyword evidence="2" id="KW-0472">Membrane</keyword>
<proteinExistence type="predicted"/>
<comment type="caution">
    <text evidence="3">The sequence shown here is derived from an EMBL/GenBank/DDBJ whole genome shotgun (WGS) entry which is preliminary data.</text>
</comment>
<feature type="compositionally biased region" description="Low complexity" evidence="1">
    <location>
        <begin position="403"/>
        <end position="426"/>
    </location>
</feature>
<reference evidence="3 4" key="1">
    <citation type="submission" date="2023-03" db="EMBL/GenBank/DDBJ databases">
        <title>High-quality genome of Scylla paramamosain provides insights in environmental adaptation.</title>
        <authorList>
            <person name="Zhang L."/>
        </authorList>
    </citation>
    <scope>NUCLEOTIDE SEQUENCE [LARGE SCALE GENOMIC DNA]</scope>
    <source>
        <strain evidence="3">LZ_2023a</strain>
        <tissue evidence="3">Muscle</tissue>
    </source>
</reference>
<evidence type="ECO:0000313" key="4">
    <source>
        <dbReference type="Proteomes" id="UP001487740"/>
    </source>
</evidence>
<feature type="compositionally biased region" description="Polar residues" evidence="1">
    <location>
        <begin position="298"/>
        <end position="308"/>
    </location>
</feature>
<feature type="compositionally biased region" description="Pro residues" evidence="1">
    <location>
        <begin position="147"/>
        <end position="167"/>
    </location>
</feature>
<evidence type="ECO:0000313" key="3">
    <source>
        <dbReference type="EMBL" id="KAK8379077.1"/>
    </source>
</evidence>
<name>A0AAW0SW73_SCYPA</name>
<feature type="compositionally biased region" description="Low complexity" evidence="1">
    <location>
        <begin position="309"/>
        <end position="324"/>
    </location>
</feature>
<feature type="compositionally biased region" description="Polar residues" evidence="1">
    <location>
        <begin position="264"/>
        <end position="276"/>
    </location>
</feature>
<feature type="transmembrane region" description="Helical" evidence="2">
    <location>
        <begin position="117"/>
        <end position="138"/>
    </location>
</feature>
<feature type="compositionally biased region" description="Polar residues" evidence="1">
    <location>
        <begin position="361"/>
        <end position="389"/>
    </location>
</feature>
<feature type="region of interest" description="Disordered" evidence="1">
    <location>
        <begin position="147"/>
        <end position="186"/>
    </location>
</feature>
<evidence type="ECO:0000256" key="1">
    <source>
        <dbReference type="SAM" id="MobiDB-lite"/>
    </source>
</evidence>
<organism evidence="3 4">
    <name type="scientific">Scylla paramamosain</name>
    <name type="common">Mud crab</name>
    <dbReference type="NCBI Taxonomy" id="85552"/>
    <lineage>
        <taxon>Eukaryota</taxon>
        <taxon>Metazoa</taxon>
        <taxon>Ecdysozoa</taxon>
        <taxon>Arthropoda</taxon>
        <taxon>Crustacea</taxon>
        <taxon>Multicrustacea</taxon>
        <taxon>Malacostraca</taxon>
        <taxon>Eumalacostraca</taxon>
        <taxon>Eucarida</taxon>
        <taxon>Decapoda</taxon>
        <taxon>Pleocyemata</taxon>
        <taxon>Brachyura</taxon>
        <taxon>Eubrachyura</taxon>
        <taxon>Portunoidea</taxon>
        <taxon>Portunidae</taxon>
        <taxon>Portuninae</taxon>
        <taxon>Scylla</taxon>
    </lineage>
</organism>
<gene>
    <name evidence="3" type="ORF">O3P69_019121</name>
</gene>
<keyword evidence="2" id="KW-1133">Transmembrane helix</keyword>
<protein>
    <submittedName>
        <fullName evidence="3">Uncharacterized protein</fullName>
    </submittedName>
</protein>
<evidence type="ECO:0000256" key="2">
    <source>
        <dbReference type="SAM" id="Phobius"/>
    </source>
</evidence>
<feature type="compositionally biased region" description="Polar residues" evidence="1">
    <location>
        <begin position="325"/>
        <end position="354"/>
    </location>
</feature>
<dbReference type="Proteomes" id="UP001487740">
    <property type="component" value="Unassembled WGS sequence"/>
</dbReference>
<keyword evidence="2" id="KW-0812">Transmembrane</keyword>
<accession>A0AAW0SW73</accession>
<feature type="compositionally biased region" description="Low complexity" evidence="1">
    <location>
        <begin position="277"/>
        <end position="297"/>
    </location>
</feature>